<dbReference type="Proteomes" id="UP001364156">
    <property type="component" value="Chromosome"/>
</dbReference>
<dbReference type="EMBL" id="CP146069">
    <property type="protein sequence ID" value="WWR47613.1"/>
    <property type="molecule type" value="Genomic_DNA"/>
</dbReference>
<dbReference type="Pfam" id="PF00392">
    <property type="entry name" value="GntR"/>
    <property type="match status" value="1"/>
</dbReference>
<dbReference type="Gene3D" id="1.20.120.530">
    <property type="entry name" value="GntR ligand-binding domain-like"/>
    <property type="match status" value="1"/>
</dbReference>
<proteinExistence type="predicted"/>
<dbReference type="InterPro" id="IPR036390">
    <property type="entry name" value="WH_DNA-bd_sf"/>
</dbReference>
<dbReference type="PROSITE" id="PS50949">
    <property type="entry name" value="HTH_GNTR"/>
    <property type="match status" value="1"/>
</dbReference>
<dbReference type="CDD" id="cd07377">
    <property type="entry name" value="WHTH_GntR"/>
    <property type="match status" value="1"/>
</dbReference>
<dbReference type="SUPFAM" id="SSF46785">
    <property type="entry name" value="Winged helix' DNA-binding domain"/>
    <property type="match status" value="1"/>
</dbReference>
<name>A0ABZ2HPR0_9RHOB</name>
<evidence type="ECO:0000256" key="3">
    <source>
        <dbReference type="ARBA" id="ARBA00023163"/>
    </source>
</evidence>
<dbReference type="InterPro" id="IPR036388">
    <property type="entry name" value="WH-like_DNA-bd_sf"/>
</dbReference>
<gene>
    <name evidence="5" type="ORF">RZ517_05425</name>
</gene>
<organism evidence="5 6">
    <name type="scientific">Roseovarius phycicola</name>
    <dbReference type="NCBI Taxonomy" id="3080976"/>
    <lineage>
        <taxon>Bacteria</taxon>
        <taxon>Pseudomonadati</taxon>
        <taxon>Pseudomonadota</taxon>
        <taxon>Alphaproteobacteria</taxon>
        <taxon>Rhodobacterales</taxon>
        <taxon>Roseobacteraceae</taxon>
        <taxon>Roseovarius</taxon>
    </lineage>
</organism>
<evidence type="ECO:0000256" key="1">
    <source>
        <dbReference type="ARBA" id="ARBA00023015"/>
    </source>
</evidence>
<dbReference type="InterPro" id="IPR000524">
    <property type="entry name" value="Tscrpt_reg_HTH_GntR"/>
</dbReference>
<evidence type="ECO:0000313" key="5">
    <source>
        <dbReference type="EMBL" id="WWR47613.1"/>
    </source>
</evidence>
<accession>A0ABZ2HPR0</accession>
<keyword evidence="1" id="KW-0805">Transcription regulation</keyword>
<dbReference type="Gene3D" id="1.10.10.10">
    <property type="entry name" value="Winged helix-like DNA-binding domain superfamily/Winged helix DNA-binding domain"/>
    <property type="match status" value="1"/>
</dbReference>
<dbReference type="PANTHER" id="PTHR43537:SF5">
    <property type="entry name" value="UXU OPERON TRANSCRIPTIONAL REGULATOR"/>
    <property type="match status" value="1"/>
</dbReference>
<keyword evidence="3" id="KW-0804">Transcription</keyword>
<dbReference type="Pfam" id="PF07729">
    <property type="entry name" value="FCD"/>
    <property type="match status" value="1"/>
</dbReference>
<evidence type="ECO:0000259" key="4">
    <source>
        <dbReference type="PROSITE" id="PS50949"/>
    </source>
</evidence>
<dbReference type="InterPro" id="IPR011711">
    <property type="entry name" value="GntR_C"/>
</dbReference>
<reference evidence="5 6" key="1">
    <citation type="submission" date="2023-10" db="EMBL/GenBank/DDBJ databases">
        <title>Roseovarius strain S88 nov., isolated from a marine algae.</title>
        <authorList>
            <person name="Lee M.W."/>
            <person name="Lee J.K."/>
            <person name="Kim J.M."/>
            <person name="Choi D.G."/>
            <person name="Baek J.H."/>
            <person name="Bayburt H."/>
            <person name="Jung J.J."/>
            <person name="Han D.M."/>
            <person name="Jeon C.O."/>
        </authorList>
    </citation>
    <scope>NUCLEOTIDE SEQUENCE [LARGE SCALE GENOMIC DNA]</scope>
    <source>
        <strain evidence="5 6">S88</strain>
    </source>
</reference>
<dbReference type="PRINTS" id="PR00035">
    <property type="entry name" value="HTHGNTR"/>
</dbReference>
<dbReference type="SUPFAM" id="SSF48008">
    <property type="entry name" value="GntR ligand-binding domain-like"/>
    <property type="match status" value="1"/>
</dbReference>
<dbReference type="SMART" id="SM00345">
    <property type="entry name" value="HTH_GNTR"/>
    <property type="match status" value="1"/>
</dbReference>
<feature type="domain" description="HTH gntR-type" evidence="4">
    <location>
        <begin position="18"/>
        <end position="85"/>
    </location>
</feature>
<dbReference type="RefSeq" id="WP_338550444.1">
    <property type="nucleotide sequence ID" value="NZ_CP146069.1"/>
</dbReference>
<dbReference type="InterPro" id="IPR008920">
    <property type="entry name" value="TF_FadR/GntR_C"/>
</dbReference>
<protein>
    <submittedName>
        <fullName evidence="5">GntR family transcriptional regulator</fullName>
    </submittedName>
</protein>
<evidence type="ECO:0000256" key="2">
    <source>
        <dbReference type="ARBA" id="ARBA00023125"/>
    </source>
</evidence>
<keyword evidence="2" id="KW-0238">DNA-binding</keyword>
<evidence type="ECO:0000313" key="6">
    <source>
        <dbReference type="Proteomes" id="UP001364156"/>
    </source>
</evidence>
<keyword evidence="6" id="KW-1185">Reference proteome</keyword>
<sequence length="232" mass="26460">MVKLADKIPTVSEDETGAERFDRIYCQLRDRICLLTYPPGTVLSEGALAKEFGISRTPIRRVFHRLEFMGLVTIKNGVGTMVTDIDLQTFKQIYDLRKRLAEMMGELSPIEITPDHIATIDDLVKRTRDLADKTGAFDELALIANDLQQLLSDLTGNAPLCEITELMYYRVARIWYTFLPQFGWDRAHAGQLNELEEIRAAMVDNDIRSVGHYRSIDLQRMLTLLGRLLAEP</sequence>
<dbReference type="PANTHER" id="PTHR43537">
    <property type="entry name" value="TRANSCRIPTIONAL REGULATOR, GNTR FAMILY"/>
    <property type="match status" value="1"/>
</dbReference>